<dbReference type="SUPFAM" id="SSF110849">
    <property type="entry name" value="ParB/Sulfiredoxin"/>
    <property type="match status" value="1"/>
</dbReference>
<feature type="compositionally biased region" description="Gly residues" evidence="1">
    <location>
        <begin position="469"/>
        <end position="495"/>
    </location>
</feature>
<keyword evidence="2" id="KW-0472">Membrane</keyword>
<evidence type="ECO:0000256" key="2">
    <source>
        <dbReference type="SAM" id="Phobius"/>
    </source>
</evidence>
<dbReference type="InterPro" id="IPR036086">
    <property type="entry name" value="ParB/Sulfiredoxin_sf"/>
</dbReference>
<feature type="region of interest" description="Disordered" evidence="1">
    <location>
        <begin position="469"/>
        <end position="505"/>
    </location>
</feature>
<gene>
    <name evidence="3" type="ORF">GCM10009786_12560</name>
</gene>
<dbReference type="CDD" id="cd16390">
    <property type="entry name" value="ParB_N_Srx_like"/>
    <property type="match status" value="1"/>
</dbReference>
<keyword evidence="4" id="KW-1185">Reference proteome</keyword>
<dbReference type="EMBL" id="BAAAOP010000005">
    <property type="protein sequence ID" value="GAA2187473.1"/>
    <property type="molecule type" value="Genomic_DNA"/>
</dbReference>
<organism evidence="3 4">
    <name type="scientific">Leucobacter alluvii</name>
    <dbReference type="NCBI Taxonomy" id="340321"/>
    <lineage>
        <taxon>Bacteria</taxon>
        <taxon>Bacillati</taxon>
        <taxon>Actinomycetota</taxon>
        <taxon>Actinomycetes</taxon>
        <taxon>Micrococcales</taxon>
        <taxon>Microbacteriaceae</taxon>
        <taxon>Leucobacter</taxon>
    </lineage>
</organism>
<protein>
    <recommendedName>
        <fullName evidence="5">ParB-like nuclease</fullName>
    </recommendedName>
</protein>
<dbReference type="Gene3D" id="3.90.1530.10">
    <property type="entry name" value="Conserved hypothetical protein from pyrococcus furiosus pfu- 392566-001, ParB domain"/>
    <property type="match status" value="1"/>
</dbReference>
<comment type="caution">
    <text evidence="3">The sequence shown here is derived from an EMBL/GenBank/DDBJ whole genome shotgun (WGS) entry which is preliminary data.</text>
</comment>
<sequence>MLISSTSPESYSRLRLAALGLAGALLAVPLVIASIGPATAHSLDQPEPSAVTTGASYADAQVGDLVDVRIGDVHPTQPSVGYDEVYYKLGRYSELGKDAVNKRFGDWCEANGQLDAVAAESDATLHDPASFTCELPLGGETEQSIAEMKTVVIGPEGALYLTDGHHTLTSFAETADGGLDLHVRLRVTANLSDQAPAQFWQMMIANQWTWLEQVDGAPITPADLPASVGLGNFADDPNRSLLYFARDIGFASGTIPFQEFYWGEWVRDAQPVDLSGWNANDRDSYLATVRSLSEAQVALDPAAPIAGGFTAADLGVLPAWNDGKAEAKGEWNKLSQPYDAEKPGKLAYAMAYKSQLSPSGEEPGGEEPPVDPGTVHGALAVSGDLRPGGEITVSGSGFAPSTTGYALEMRSEPVQLAEVSTDETGAFAATVTLPMAAGTGSHRIALLWNGVEVGATEVQIEADARADGGAGAGAGGSGAGGPGEAGGTAAGGNSGAGATPVAAPAPPTAAKLAETGGAPVIAATTAALAMMLVGGAVTVLHTRRRRAE</sequence>
<reference evidence="4" key="1">
    <citation type="journal article" date="2019" name="Int. J. Syst. Evol. Microbiol.">
        <title>The Global Catalogue of Microorganisms (GCM) 10K type strain sequencing project: providing services to taxonomists for standard genome sequencing and annotation.</title>
        <authorList>
            <consortium name="The Broad Institute Genomics Platform"/>
            <consortium name="The Broad Institute Genome Sequencing Center for Infectious Disease"/>
            <person name="Wu L."/>
            <person name="Ma J."/>
        </authorList>
    </citation>
    <scope>NUCLEOTIDE SEQUENCE [LARGE SCALE GENOMIC DNA]</scope>
    <source>
        <strain evidence="4">JCM 14919</strain>
    </source>
</reference>
<dbReference type="Pfam" id="PF08857">
    <property type="entry name" value="ParBc_2"/>
    <property type="match status" value="1"/>
</dbReference>
<feature type="region of interest" description="Disordered" evidence="1">
    <location>
        <begin position="355"/>
        <end position="377"/>
    </location>
</feature>
<evidence type="ECO:0008006" key="5">
    <source>
        <dbReference type="Google" id="ProtNLM"/>
    </source>
</evidence>
<evidence type="ECO:0000313" key="4">
    <source>
        <dbReference type="Proteomes" id="UP001501084"/>
    </source>
</evidence>
<proteinExistence type="predicted"/>
<dbReference type="Proteomes" id="UP001501084">
    <property type="component" value="Unassembled WGS sequence"/>
</dbReference>
<feature type="transmembrane region" description="Helical" evidence="2">
    <location>
        <begin position="520"/>
        <end position="540"/>
    </location>
</feature>
<keyword evidence="2" id="KW-0812">Transmembrane</keyword>
<name>A0ABP5MW57_9MICO</name>
<keyword evidence="2" id="KW-1133">Transmembrane helix</keyword>
<evidence type="ECO:0000313" key="3">
    <source>
        <dbReference type="EMBL" id="GAA2187473.1"/>
    </source>
</evidence>
<accession>A0ABP5MW57</accession>
<evidence type="ECO:0000256" key="1">
    <source>
        <dbReference type="SAM" id="MobiDB-lite"/>
    </source>
</evidence>
<dbReference type="InterPro" id="IPR014956">
    <property type="entry name" value="ParBc_2"/>
</dbReference>